<dbReference type="InterPro" id="IPR027417">
    <property type="entry name" value="P-loop_NTPase"/>
</dbReference>
<proteinExistence type="predicted"/>
<dbReference type="GeneID" id="28832009"/>
<dbReference type="Gene3D" id="3.40.50.300">
    <property type="entry name" value="P-loop containing nucleotide triphosphate hydrolases"/>
    <property type="match status" value="1"/>
</dbReference>
<gene>
    <name evidence="3" type="ORF">LY89DRAFT_779348</name>
</gene>
<evidence type="ECO:0000313" key="4">
    <source>
        <dbReference type="Proteomes" id="UP000070700"/>
    </source>
</evidence>
<dbReference type="RefSeq" id="XP_018074958.1">
    <property type="nucleotide sequence ID" value="XM_018222283.1"/>
</dbReference>
<dbReference type="PROSITE" id="PS50837">
    <property type="entry name" value="NACHT"/>
    <property type="match status" value="1"/>
</dbReference>
<feature type="domain" description="NACHT" evidence="2">
    <location>
        <begin position="39"/>
        <end position="186"/>
    </location>
</feature>
<dbReference type="PANTHER" id="PTHR10039">
    <property type="entry name" value="AMELOGENIN"/>
    <property type="match status" value="1"/>
</dbReference>
<dbReference type="PANTHER" id="PTHR10039:SF10">
    <property type="entry name" value="NACHT DOMAIN-CONTAINING PROTEIN"/>
    <property type="match status" value="1"/>
</dbReference>
<dbReference type="Pfam" id="PF24883">
    <property type="entry name" value="NPHP3_N"/>
    <property type="match status" value="1"/>
</dbReference>
<keyword evidence="4" id="KW-1185">Reference proteome</keyword>
<protein>
    <recommendedName>
        <fullName evidence="2">NACHT domain-containing protein</fullName>
    </recommendedName>
</protein>
<dbReference type="KEGG" id="psco:LY89DRAFT_779348"/>
<dbReference type="OrthoDB" id="163438at2759"/>
<dbReference type="InterPro" id="IPR056884">
    <property type="entry name" value="NPHP3-like_N"/>
</dbReference>
<name>A0A194XKB6_MOLSC</name>
<dbReference type="SUPFAM" id="SSF52540">
    <property type="entry name" value="P-loop containing nucleoside triphosphate hydrolases"/>
    <property type="match status" value="1"/>
</dbReference>
<evidence type="ECO:0000313" key="3">
    <source>
        <dbReference type="EMBL" id="KUJ20603.1"/>
    </source>
</evidence>
<dbReference type="InParanoid" id="A0A194XKB6"/>
<sequence length="330" mass="37519">MSRQSQYHAYLQEIRVDEACKFLLKDAKFINWRHATDSQQLVILGDIGCGKTVMMAYLIDELRRRNEHQLPQPKICYHYCQNDEIGQAICTFSVLLLSLLEQFSGLKRTFFEWYQQAAASGIEPATYFKNPNEWLQKALETLDRPLLLVIDGLDECNRASRNSLLKSLRNLSQKSPRLKILLSSHPQEEIFEQLSGVAKIALGSDAGRDKVIVEKTVERQLFYLSKDVKELVTETLSRLAQGSAIWTKMTVELIEVHGIRGLGPMRVFLGETPQPEQHCLNTNHHELFSFTRPVRVGTDAATVSEGGASENGSFWDEQQEPLREAARLAI</sequence>
<dbReference type="AlphaFoldDB" id="A0A194XKB6"/>
<keyword evidence="1" id="KW-0677">Repeat</keyword>
<evidence type="ECO:0000259" key="2">
    <source>
        <dbReference type="PROSITE" id="PS50837"/>
    </source>
</evidence>
<organism evidence="3 4">
    <name type="scientific">Mollisia scopiformis</name>
    <name type="common">Conifer needle endophyte fungus</name>
    <name type="synonym">Phialocephala scopiformis</name>
    <dbReference type="NCBI Taxonomy" id="149040"/>
    <lineage>
        <taxon>Eukaryota</taxon>
        <taxon>Fungi</taxon>
        <taxon>Dikarya</taxon>
        <taxon>Ascomycota</taxon>
        <taxon>Pezizomycotina</taxon>
        <taxon>Leotiomycetes</taxon>
        <taxon>Helotiales</taxon>
        <taxon>Mollisiaceae</taxon>
        <taxon>Mollisia</taxon>
    </lineage>
</organism>
<dbReference type="EMBL" id="KQ947409">
    <property type="protein sequence ID" value="KUJ20603.1"/>
    <property type="molecule type" value="Genomic_DNA"/>
</dbReference>
<dbReference type="Proteomes" id="UP000070700">
    <property type="component" value="Unassembled WGS sequence"/>
</dbReference>
<accession>A0A194XKB6</accession>
<evidence type="ECO:0000256" key="1">
    <source>
        <dbReference type="ARBA" id="ARBA00022737"/>
    </source>
</evidence>
<dbReference type="InterPro" id="IPR007111">
    <property type="entry name" value="NACHT_NTPase"/>
</dbReference>
<reference evidence="3 4" key="1">
    <citation type="submission" date="2015-10" db="EMBL/GenBank/DDBJ databases">
        <title>Full genome of DAOMC 229536 Phialocephala scopiformis, a fungal endophyte of spruce producing the potent anti-insectan compound rugulosin.</title>
        <authorList>
            <consortium name="DOE Joint Genome Institute"/>
            <person name="Walker A.K."/>
            <person name="Frasz S.L."/>
            <person name="Seifert K.A."/>
            <person name="Miller J.D."/>
            <person name="Mondo S.J."/>
            <person name="Labutti K."/>
            <person name="Lipzen A."/>
            <person name="Dockter R."/>
            <person name="Kennedy M."/>
            <person name="Grigoriev I.V."/>
            <person name="Spatafora J.W."/>
        </authorList>
    </citation>
    <scope>NUCLEOTIDE SEQUENCE [LARGE SCALE GENOMIC DNA]</scope>
    <source>
        <strain evidence="3 4">CBS 120377</strain>
    </source>
</reference>